<protein>
    <submittedName>
        <fullName evidence="2">Uncharacterized protein</fullName>
    </submittedName>
</protein>
<evidence type="ECO:0000313" key="4">
    <source>
        <dbReference type="Proteomes" id="UP000054481"/>
    </source>
</evidence>
<proteinExistence type="predicted"/>
<keyword evidence="4" id="KW-1185">Reference proteome</keyword>
<dbReference type="AlphaFoldDB" id="A0A0F7ZSD3"/>
<sequence length="58" mass="6679">MANRLSPYGIAMFGWFARQQKIDARQPLEVAERATGRDLQRRKAQWDKTTRTSGELVA</sequence>
<gene>
    <name evidence="3" type="ORF">HIM_06705</name>
    <name evidence="2" type="ORF">HIM_09462</name>
</gene>
<evidence type="ECO:0000313" key="2">
    <source>
        <dbReference type="EMBL" id="KJZ71163.1"/>
    </source>
</evidence>
<dbReference type="EMBL" id="KQ030531">
    <property type="protein sequence ID" value="KJZ73812.1"/>
    <property type="molecule type" value="Genomic_DNA"/>
</dbReference>
<feature type="compositionally biased region" description="Basic and acidic residues" evidence="1">
    <location>
        <begin position="32"/>
        <end position="50"/>
    </location>
</feature>
<accession>A0A0F7ZSD3</accession>
<evidence type="ECO:0000313" key="3">
    <source>
        <dbReference type="EMBL" id="KJZ73812.1"/>
    </source>
</evidence>
<dbReference type="EMBL" id="KQ030586">
    <property type="protein sequence ID" value="KJZ71163.1"/>
    <property type="molecule type" value="Genomic_DNA"/>
</dbReference>
<feature type="region of interest" description="Disordered" evidence="1">
    <location>
        <begin position="32"/>
        <end position="58"/>
    </location>
</feature>
<organism evidence="2 4">
    <name type="scientific">Hirsutella minnesotensis 3608</name>
    <dbReference type="NCBI Taxonomy" id="1043627"/>
    <lineage>
        <taxon>Eukaryota</taxon>
        <taxon>Fungi</taxon>
        <taxon>Dikarya</taxon>
        <taxon>Ascomycota</taxon>
        <taxon>Pezizomycotina</taxon>
        <taxon>Sordariomycetes</taxon>
        <taxon>Hypocreomycetidae</taxon>
        <taxon>Hypocreales</taxon>
        <taxon>Ophiocordycipitaceae</taxon>
        <taxon>Hirsutella</taxon>
    </lineage>
</organism>
<reference evidence="2 4" key="1">
    <citation type="journal article" date="2014" name="Genome Biol. Evol.">
        <title>Comparative genomics and transcriptomics analyses reveal divergent lifestyle features of nematode endoparasitic fungus Hirsutella minnesotensis.</title>
        <authorList>
            <person name="Lai Y."/>
            <person name="Liu K."/>
            <person name="Zhang X."/>
            <person name="Zhang X."/>
            <person name="Li K."/>
            <person name="Wang N."/>
            <person name="Shu C."/>
            <person name="Wu Y."/>
            <person name="Wang C."/>
            <person name="Bushley K.E."/>
            <person name="Xiang M."/>
            <person name="Liu X."/>
        </authorList>
    </citation>
    <scope>NUCLEOTIDE SEQUENCE [LARGE SCALE GENOMIC DNA]</scope>
    <source>
        <strain evidence="2 4">3608</strain>
    </source>
</reference>
<evidence type="ECO:0000256" key="1">
    <source>
        <dbReference type="SAM" id="MobiDB-lite"/>
    </source>
</evidence>
<dbReference type="Proteomes" id="UP000054481">
    <property type="component" value="Unassembled WGS sequence"/>
</dbReference>
<name>A0A0F7ZSD3_9HYPO</name>